<organism evidence="1 2">
    <name type="scientific">Yersinia intermedia</name>
    <dbReference type="NCBI Taxonomy" id="631"/>
    <lineage>
        <taxon>Bacteria</taxon>
        <taxon>Pseudomonadati</taxon>
        <taxon>Pseudomonadota</taxon>
        <taxon>Gammaproteobacteria</taxon>
        <taxon>Enterobacterales</taxon>
        <taxon>Yersiniaceae</taxon>
        <taxon>Yersinia</taxon>
    </lineage>
</organism>
<protein>
    <submittedName>
        <fullName evidence="1">Uncharacterized protein</fullName>
    </submittedName>
</protein>
<dbReference type="Proteomes" id="UP000196440">
    <property type="component" value="Unassembled WGS sequence"/>
</dbReference>
<accession>A0A208ZMJ9</accession>
<proteinExistence type="predicted"/>
<dbReference type="EMBL" id="NHOI01000039">
    <property type="protein sequence ID" value="OVZ81702.1"/>
    <property type="molecule type" value="Genomic_DNA"/>
</dbReference>
<name>A0A208ZMJ9_YERIN</name>
<reference evidence="1 2" key="1">
    <citation type="submission" date="2017-05" db="EMBL/GenBank/DDBJ databases">
        <title>Whole genome sequencing of Yersinia kristensenii.</title>
        <authorList>
            <person name="Campioni F."/>
        </authorList>
    </citation>
    <scope>NUCLEOTIDE SEQUENCE [LARGE SCALE GENOMIC DNA]</scope>
    <source>
        <strain evidence="1 2">CFSAN060536</strain>
    </source>
</reference>
<gene>
    <name evidence="1" type="ORF">CBW57_21025</name>
</gene>
<feature type="non-terminal residue" evidence="1">
    <location>
        <position position="1"/>
    </location>
</feature>
<sequence>IMRDTYNGTAGYDYFINVNVEAIAEPRLNIDCALAHYFQAKREYDENDINLAWATLSRAEFLLGIAFGTAQSQSTDSRIMQSKGGQAKAKSYQPIKDKVIALLEERKPDGGWKSKVQAINNIIESVGTFITDERIAAAPSNLKPLITSWSKQDDGVRAAFKRTVKRRKS</sequence>
<comment type="caution">
    <text evidence="1">The sequence shown here is derived from an EMBL/GenBank/DDBJ whole genome shotgun (WGS) entry which is preliminary data.</text>
</comment>
<evidence type="ECO:0000313" key="2">
    <source>
        <dbReference type="Proteomes" id="UP000196440"/>
    </source>
</evidence>
<evidence type="ECO:0000313" key="1">
    <source>
        <dbReference type="EMBL" id="OVZ81702.1"/>
    </source>
</evidence>
<dbReference type="AlphaFoldDB" id="A0A208ZMJ9"/>